<evidence type="ECO:0000256" key="1">
    <source>
        <dbReference type="SAM" id="SignalP"/>
    </source>
</evidence>
<evidence type="ECO:0000313" key="3">
    <source>
        <dbReference type="Proteomes" id="UP001595681"/>
    </source>
</evidence>
<name>A0ABV7NE09_9SPHN</name>
<sequence>MKKVAVMMGLALAAIAPGIAHAAADDVVVLGVPDGNLAAKALVARDYDAAANKLKAMWPDGANDAARLINLGNAYAGLGRMADAREAYRSARFAPETTLALANGTEESSRDVAKRALSKLNPSYAMR</sequence>
<dbReference type="RefSeq" id="WP_380795677.1">
    <property type="nucleotide sequence ID" value="NZ_JBHRVU010000004.1"/>
</dbReference>
<reference evidence="3" key="1">
    <citation type="journal article" date="2019" name="Int. J. Syst. Evol. Microbiol.">
        <title>The Global Catalogue of Microorganisms (GCM) 10K type strain sequencing project: providing services to taxonomists for standard genome sequencing and annotation.</title>
        <authorList>
            <consortium name="The Broad Institute Genomics Platform"/>
            <consortium name="The Broad Institute Genome Sequencing Center for Infectious Disease"/>
            <person name="Wu L."/>
            <person name="Ma J."/>
        </authorList>
    </citation>
    <scope>NUCLEOTIDE SEQUENCE [LARGE SCALE GENOMIC DNA]</scope>
    <source>
        <strain evidence="3">CCM 7491</strain>
    </source>
</reference>
<keyword evidence="1" id="KW-0732">Signal</keyword>
<comment type="caution">
    <text evidence="2">The sequence shown here is derived from an EMBL/GenBank/DDBJ whole genome shotgun (WGS) entry which is preliminary data.</text>
</comment>
<organism evidence="2 3">
    <name type="scientific">Sphingobium rhizovicinum</name>
    <dbReference type="NCBI Taxonomy" id="432308"/>
    <lineage>
        <taxon>Bacteria</taxon>
        <taxon>Pseudomonadati</taxon>
        <taxon>Pseudomonadota</taxon>
        <taxon>Alphaproteobacteria</taxon>
        <taxon>Sphingomonadales</taxon>
        <taxon>Sphingomonadaceae</taxon>
        <taxon>Sphingobium</taxon>
    </lineage>
</organism>
<gene>
    <name evidence="2" type="ORF">ACFOKF_11200</name>
</gene>
<proteinExistence type="predicted"/>
<keyword evidence="3" id="KW-1185">Reference proteome</keyword>
<dbReference type="InterPro" id="IPR011990">
    <property type="entry name" value="TPR-like_helical_dom_sf"/>
</dbReference>
<dbReference type="EMBL" id="JBHRVU010000004">
    <property type="protein sequence ID" value="MFC3441739.1"/>
    <property type="molecule type" value="Genomic_DNA"/>
</dbReference>
<evidence type="ECO:0000313" key="2">
    <source>
        <dbReference type="EMBL" id="MFC3441739.1"/>
    </source>
</evidence>
<feature type="chain" id="PRO_5046241156" evidence="1">
    <location>
        <begin position="23"/>
        <end position="127"/>
    </location>
</feature>
<protein>
    <submittedName>
        <fullName evidence="2">Tetratricopeptide repeat protein</fullName>
    </submittedName>
</protein>
<dbReference type="Proteomes" id="UP001595681">
    <property type="component" value="Unassembled WGS sequence"/>
</dbReference>
<accession>A0ABV7NE09</accession>
<feature type="signal peptide" evidence="1">
    <location>
        <begin position="1"/>
        <end position="22"/>
    </location>
</feature>
<dbReference type="SUPFAM" id="SSF48452">
    <property type="entry name" value="TPR-like"/>
    <property type="match status" value="1"/>
</dbReference>